<dbReference type="InterPro" id="IPR036691">
    <property type="entry name" value="Endo/exonu/phosph_ase_sf"/>
</dbReference>
<dbReference type="PANTHER" id="PTHR36688">
    <property type="entry name" value="ENDO/EXONUCLEASE/PHOSPHATASE DOMAIN-CONTAINING PROTEIN"/>
    <property type="match status" value="1"/>
</dbReference>
<dbReference type="OrthoDB" id="8058536at2759"/>
<dbReference type="Pfam" id="PF00078">
    <property type="entry name" value="RVT_1"/>
    <property type="match status" value="1"/>
</dbReference>
<dbReference type="Proteomes" id="UP000789390">
    <property type="component" value="Unassembled WGS sequence"/>
</dbReference>
<dbReference type="GO" id="GO:0071897">
    <property type="term" value="P:DNA biosynthetic process"/>
    <property type="evidence" value="ECO:0007669"/>
    <property type="project" value="UniProtKB-ARBA"/>
</dbReference>
<dbReference type="EMBL" id="CAKKLH010000157">
    <property type="protein sequence ID" value="CAH0104778.1"/>
    <property type="molecule type" value="Genomic_DNA"/>
</dbReference>
<feature type="domain" description="RNase H type-1" evidence="3">
    <location>
        <begin position="1298"/>
        <end position="1418"/>
    </location>
</feature>
<feature type="domain" description="Reverse transcriptase" evidence="2">
    <location>
        <begin position="825"/>
        <end position="1095"/>
    </location>
</feature>
<dbReference type="Pfam" id="PF14529">
    <property type="entry name" value="Exo_endo_phos_2"/>
    <property type="match status" value="1"/>
</dbReference>
<dbReference type="Gene3D" id="3.30.420.10">
    <property type="entry name" value="Ribonuclease H-like superfamily/Ribonuclease H"/>
    <property type="match status" value="1"/>
</dbReference>
<dbReference type="PANTHER" id="PTHR36688:SF2">
    <property type="entry name" value="ENDONUCLEASE_EXONUCLEASE_PHOSPHATASE DOMAIN-CONTAINING PROTEIN"/>
    <property type="match status" value="1"/>
</dbReference>
<dbReference type="InterPro" id="IPR002156">
    <property type="entry name" value="RNaseH_domain"/>
</dbReference>
<proteinExistence type="predicted"/>
<evidence type="ECO:0000256" key="1">
    <source>
        <dbReference type="SAM" id="MobiDB-lite"/>
    </source>
</evidence>
<keyword evidence="5" id="KW-1185">Reference proteome</keyword>
<organism evidence="4 5">
    <name type="scientific">Daphnia galeata</name>
    <dbReference type="NCBI Taxonomy" id="27404"/>
    <lineage>
        <taxon>Eukaryota</taxon>
        <taxon>Metazoa</taxon>
        <taxon>Ecdysozoa</taxon>
        <taxon>Arthropoda</taxon>
        <taxon>Crustacea</taxon>
        <taxon>Branchiopoda</taxon>
        <taxon>Diplostraca</taxon>
        <taxon>Cladocera</taxon>
        <taxon>Anomopoda</taxon>
        <taxon>Daphniidae</taxon>
        <taxon>Daphnia</taxon>
    </lineage>
</organism>
<dbReference type="PROSITE" id="PS50878">
    <property type="entry name" value="RT_POL"/>
    <property type="match status" value="1"/>
</dbReference>
<dbReference type="Pfam" id="PF00075">
    <property type="entry name" value="RNase_H"/>
    <property type="match status" value="1"/>
</dbReference>
<dbReference type="GO" id="GO:0003676">
    <property type="term" value="F:nucleic acid binding"/>
    <property type="evidence" value="ECO:0007669"/>
    <property type="project" value="InterPro"/>
</dbReference>
<evidence type="ECO:0000259" key="3">
    <source>
        <dbReference type="PROSITE" id="PS50879"/>
    </source>
</evidence>
<dbReference type="InterPro" id="IPR005135">
    <property type="entry name" value="Endo/exonuclease/phosphatase"/>
</dbReference>
<dbReference type="GO" id="GO:0042575">
    <property type="term" value="C:DNA polymerase complex"/>
    <property type="evidence" value="ECO:0007669"/>
    <property type="project" value="UniProtKB-ARBA"/>
</dbReference>
<evidence type="ECO:0008006" key="6">
    <source>
        <dbReference type="Google" id="ProtNLM"/>
    </source>
</evidence>
<name>A0A8J2RQT2_9CRUS</name>
<dbReference type="InterPro" id="IPR012337">
    <property type="entry name" value="RNaseH-like_sf"/>
</dbReference>
<feature type="region of interest" description="Disordered" evidence="1">
    <location>
        <begin position="225"/>
        <end position="249"/>
    </location>
</feature>
<comment type="caution">
    <text evidence="4">The sequence shown here is derived from an EMBL/GenBank/DDBJ whole genome shotgun (WGS) entry which is preliminary data.</text>
</comment>
<sequence length="1546" mass="174356">MKIAERDVMKESFIAMIGTPRDSEIRRGGDLFVHPVDSKQQEALLNIKQIAGRPVSCSLPNSFRKFKGRIQGVPVEDTIEEIKKALENQDVVDAFRPKNPDGSPSEKIILTFASGLPGRVKISSISYDVRQYFPTPFRCRLCWRLGHTHSFCGSKIQMCKKCGQHHETGVVCQQRCSNCGKSDHESDSAACPSYVELRNALKIAVMENITVKEARMRSQSLYSTIARSPTAPSPADNRSTIGLRNPTTRPPEITLLQAQVAQLQTEMNMMKEATIPSIVKEIRQVASEVEATKTNFGSRFDRLDQFMLTLMASPLLSSMLPISPTPGVPQEQMLMMHPHDLSQQSPLSDPPGHQWTDQMLNDESSFSPSLVLLSETHWRDEFKVQFTSYNVIQKNRPDRRGGGVAILIHKSIQFSVLPVLSFRSIEVVSISISSTTFPSLDIVSVYAPKGDSSTEEILSLFTLSGPFVIGGDFNAHHAMWESEANSNRGGLSIWTALMELPDVSLLTPMDFGTRIDPMSGKKSTIDLTFSSTSISLSFELTLGPAMGSDHLPILLSVDENPVLTSGRPQRWIFAEEEWGNWNTSLSSQLQEANFMSVTEPESAYSVFYEALLKASVAHFRKTSTRPVVRPEAKRPWWDAACTSTVQNARRAYREWRTSPLSAQKRENWKKAEAQKRKHIIQAKRAAWRSHLSNLDSREDPAKLWNFVKAMLGKKVGCNPLDKAAIKDSDGHRCQNAQDKANLFLEIFSKNFATNIPNNEFYESAINLSVNSTSPNALNAVITQVEIDQSMKKLKNTSMGIDLIHNKMLRNLSPINRIYLCHLFNILLKNVYVPAQWKKAIVAPLLKPGKPEDDPVSYRPVSLTSCLCKLFERVIAGRLDWFVESKRILHNSQAGFRRGRNTSDHIIQLEMDVKESFASKKSTVAVFLDISKAYDCVWIQGLLFKLSRIGVSGLILGWISCFLTDRELCVRVGSYLSEFRPILTGVPQGAVLSPLLFNIMLYDFPIPPSLIKKLLYADDITVYVSVKNPLDAETILQPFIVKISLWGRKWKFKFSGEKSAAVVFTRAYKPGDDPLLFIDGQRIRTVSDFKLLGVTFDYKLRWHKHIAAVVEGCSRLKSLFSIIAKTRYGPPVKTLMQLYKSLVQSRIDYGVIAYGNASKSAIERINVVSRAILRLILGSRASTPTQVIYPESGVTPVRQRRRWLAANYLMKLSHNPNNSTYESAYKIFHGNKDWPLSSTPCVAYDLQVLKRLKLKIFSIEPDYNQQVSIRSPSEVPVCETLWFPMSKRRAVASRSVVMSHFQELVASFPSSALNISRSWLLKKGSSVFSAELNGIRQALQIVYDMDSSSEEIVLFSDSKASIQAVLSHLPPTNPCIPEIHNLLRCLKATGTKVTLIWIPSHTGIIGNETADNLASRECLHPSGNKIRNMLSAAEQMGIFRSQWMAEWIHCLQVCKKTTVRIRENMRRINWHFSPDRRVNISLHRLRSEHTYLNAFLHRIDQNADPSCRRGCEALENVQHVLLDCRSLDEHRRKKLCRFSRPTVFTLT</sequence>
<dbReference type="InterPro" id="IPR000477">
    <property type="entry name" value="RT_dom"/>
</dbReference>
<dbReference type="CDD" id="cd09276">
    <property type="entry name" value="Rnase_HI_RT_non_LTR"/>
    <property type="match status" value="1"/>
</dbReference>
<dbReference type="GO" id="GO:0004523">
    <property type="term" value="F:RNA-DNA hybrid ribonuclease activity"/>
    <property type="evidence" value="ECO:0007669"/>
    <property type="project" value="InterPro"/>
</dbReference>
<dbReference type="InterPro" id="IPR036397">
    <property type="entry name" value="RNaseH_sf"/>
</dbReference>
<dbReference type="SUPFAM" id="SSF53098">
    <property type="entry name" value="Ribonuclease H-like"/>
    <property type="match status" value="1"/>
</dbReference>
<gene>
    <name evidence="4" type="ORF">DGAL_LOCUS7705</name>
</gene>
<reference evidence="4" key="1">
    <citation type="submission" date="2021-11" db="EMBL/GenBank/DDBJ databases">
        <authorList>
            <person name="Schell T."/>
        </authorList>
    </citation>
    <scope>NUCLEOTIDE SEQUENCE</scope>
    <source>
        <strain evidence="4">M5</strain>
    </source>
</reference>
<dbReference type="Gene3D" id="3.60.10.10">
    <property type="entry name" value="Endonuclease/exonuclease/phosphatase"/>
    <property type="match status" value="1"/>
</dbReference>
<evidence type="ECO:0000259" key="2">
    <source>
        <dbReference type="PROSITE" id="PS50878"/>
    </source>
</evidence>
<evidence type="ECO:0000313" key="5">
    <source>
        <dbReference type="Proteomes" id="UP000789390"/>
    </source>
</evidence>
<evidence type="ECO:0000313" key="4">
    <source>
        <dbReference type="EMBL" id="CAH0104778.1"/>
    </source>
</evidence>
<protein>
    <recommendedName>
        <fullName evidence="6">Reverse transcriptase domain-containing protein</fullName>
    </recommendedName>
</protein>
<dbReference type="PROSITE" id="PS50879">
    <property type="entry name" value="RNASE_H_1"/>
    <property type="match status" value="1"/>
</dbReference>
<dbReference type="SUPFAM" id="SSF56219">
    <property type="entry name" value="DNase I-like"/>
    <property type="match status" value="1"/>
</dbReference>
<dbReference type="InterPro" id="IPR052560">
    <property type="entry name" value="RdDP_mobile_element"/>
</dbReference>
<dbReference type="CDD" id="cd01650">
    <property type="entry name" value="RT_nLTR_like"/>
    <property type="match status" value="1"/>
</dbReference>
<dbReference type="InterPro" id="IPR043502">
    <property type="entry name" value="DNA/RNA_pol_sf"/>
</dbReference>
<feature type="compositionally biased region" description="Polar residues" evidence="1">
    <location>
        <begin position="236"/>
        <end position="247"/>
    </location>
</feature>
<dbReference type="SUPFAM" id="SSF56672">
    <property type="entry name" value="DNA/RNA polymerases"/>
    <property type="match status" value="1"/>
</dbReference>
<accession>A0A8J2RQT2</accession>